<dbReference type="GeneID" id="20529965"/>
<evidence type="ECO:0000313" key="2">
    <source>
        <dbReference type="EMBL" id="KCV68323.1"/>
    </source>
</evidence>
<dbReference type="AlphaFoldDB" id="A0A058Z310"/>
<accession>A0A058Z310</accession>
<feature type="compositionally biased region" description="Pro residues" evidence="1">
    <location>
        <begin position="46"/>
        <end position="55"/>
    </location>
</feature>
<dbReference type="Proteomes" id="UP000030693">
    <property type="component" value="Unassembled WGS sequence"/>
</dbReference>
<keyword evidence="3" id="KW-1185">Reference proteome</keyword>
<dbReference type="SUPFAM" id="SSF81901">
    <property type="entry name" value="HCP-like"/>
    <property type="match status" value="1"/>
</dbReference>
<gene>
    <name evidence="2" type="ORF">H696_05240</name>
</gene>
<name>A0A058Z310_FONAL</name>
<evidence type="ECO:0000313" key="3">
    <source>
        <dbReference type="Proteomes" id="UP000030693"/>
    </source>
</evidence>
<sequence length="400" mass="44072">MLGLLGASRSAAAAWRLPTQVAVAAAVGPMPGRMFASQSGGKTPTTPTPSTPAPPKDFMKAISELPDPKLDYTHQADPAPAAKDGLVGRLFRPSPPKAPLHPSKLAPSTSALHRYLARNEEELNIFLRRAPEQEVRPVGPPPPRVARAMRNAHRFIAPDVLRQAEQEYNETRFLMSYQGLDEDNLMVILRHLETAASLGHVQACYELGFLMSRGIADLDRNIYQSNHFLHHAAEAGHPDAMFLLAMTMRGTLERTVARDHQEYLDLLGRLVDEFNYPPANIMLSNAYMAGDIVPLDIGRAAEHVRLALIGDSIEDGGKGPLPEANLLYAMYLVRYGDQTRPDLSFRERIAMASSLAGRAASFTNPFLFNEELLTVANIWYYCLSDLDAWLESVSDGSAFE</sequence>
<reference evidence="2" key="1">
    <citation type="submission" date="2013-04" db="EMBL/GenBank/DDBJ databases">
        <title>The Genome Sequence of Fonticula alba ATCC 38817.</title>
        <authorList>
            <consortium name="The Broad Institute Genomics Platform"/>
            <person name="Russ C."/>
            <person name="Cuomo C."/>
            <person name="Burger G."/>
            <person name="Gray M.W."/>
            <person name="Holland P.W.H."/>
            <person name="King N."/>
            <person name="Lang F.B.F."/>
            <person name="Roger A.J."/>
            <person name="Ruiz-Trillo I."/>
            <person name="Brown M."/>
            <person name="Walker B."/>
            <person name="Young S."/>
            <person name="Zeng Q."/>
            <person name="Gargeya S."/>
            <person name="Fitzgerald M."/>
            <person name="Haas B."/>
            <person name="Abouelleil A."/>
            <person name="Allen A.W."/>
            <person name="Alvarado L."/>
            <person name="Arachchi H.M."/>
            <person name="Berlin A.M."/>
            <person name="Chapman S.B."/>
            <person name="Gainer-Dewar J."/>
            <person name="Goldberg J."/>
            <person name="Griggs A."/>
            <person name="Gujja S."/>
            <person name="Hansen M."/>
            <person name="Howarth C."/>
            <person name="Imamovic A."/>
            <person name="Ireland A."/>
            <person name="Larimer J."/>
            <person name="McCowan C."/>
            <person name="Murphy C."/>
            <person name="Pearson M."/>
            <person name="Poon T.W."/>
            <person name="Priest M."/>
            <person name="Roberts A."/>
            <person name="Saif S."/>
            <person name="Shea T."/>
            <person name="Sisk P."/>
            <person name="Sykes S."/>
            <person name="Wortman J."/>
            <person name="Nusbaum C."/>
            <person name="Birren B."/>
        </authorList>
    </citation>
    <scope>NUCLEOTIDE SEQUENCE [LARGE SCALE GENOMIC DNA]</scope>
    <source>
        <strain evidence="2">ATCC 38817</strain>
    </source>
</reference>
<dbReference type="RefSeq" id="XP_009497377.1">
    <property type="nucleotide sequence ID" value="XM_009499102.1"/>
</dbReference>
<dbReference type="EMBL" id="KB932209">
    <property type="protein sequence ID" value="KCV68323.1"/>
    <property type="molecule type" value="Genomic_DNA"/>
</dbReference>
<dbReference type="InterPro" id="IPR011990">
    <property type="entry name" value="TPR-like_helical_dom_sf"/>
</dbReference>
<dbReference type="Gene3D" id="1.25.40.10">
    <property type="entry name" value="Tetratricopeptide repeat domain"/>
    <property type="match status" value="1"/>
</dbReference>
<evidence type="ECO:0000256" key="1">
    <source>
        <dbReference type="SAM" id="MobiDB-lite"/>
    </source>
</evidence>
<proteinExistence type="predicted"/>
<protein>
    <submittedName>
        <fullName evidence="2">Uncharacterized protein</fullName>
    </submittedName>
</protein>
<organism evidence="2">
    <name type="scientific">Fonticula alba</name>
    <name type="common">Slime mold</name>
    <dbReference type="NCBI Taxonomy" id="691883"/>
    <lineage>
        <taxon>Eukaryota</taxon>
        <taxon>Rotosphaerida</taxon>
        <taxon>Fonticulaceae</taxon>
        <taxon>Fonticula</taxon>
    </lineage>
</organism>
<feature type="region of interest" description="Disordered" evidence="1">
    <location>
        <begin position="34"/>
        <end position="55"/>
    </location>
</feature>